<comment type="caution">
    <text evidence="8">The sequence shown here is derived from an EMBL/GenBank/DDBJ whole genome shotgun (WGS) entry which is preliminary data.</text>
</comment>
<protein>
    <submittedName>
        <fullName evidence="8">Amino acid permease</fullName>
    </submittedName>
</protein>
<feature type="transmembrane region" description="Helical" evidence="7">
    <location>
        <begin position="166"/>
        <end position="186"/>
    </location>
</feature>
<evidence type="ECO:0000256" key="6">
    <source>
        <dbReference type="SAM" id="MobiDB-lite"/>
    </source>
</evidence>
<organism evidence="8 9">
    <name type="scientific">Bombella dulcis</name>
    <dbReference type="NCBI Taxonomy" id="2967339"/>
    <lineage>
        <taxon>Bacteria</taxon>
        <taxon>Pseudomonadati</taxon>
        <taxon>Pseudomonadota</taxon>
        <taxon>Alphaproteobacteria</taxon>
        <taxon>Acetobacterales</taxon>
        <taxon>Acetobacteraceae</taxon>
        <taxon>Bombella</taxon>
    </lineage>
</organism>
<feature type="region of interest" description="Disordered" evidence="6">
    <location>
        <begin position="1"/>
        <end position="25"/>
    </location>
</feature>
<feature type="transmembrane region" description="Helical" evidence="7">
    <location>
        <begin position="35"/>
        <end position="57"/>
    </location>
</feature>
<reference evidence="8" key="1">
    <citation type="submission" date="2022-07" db="EMBL/GenBank/DDBJ databases">
        <title>Bombella genomes.</title>
        <authorList>
            <person name="Harer L."/>
            <person name="Styblova S."/>
            <person name="Ehrmann M."/>
        </authorList>
    </citation>
    <scope>NUCLEOTIDE SEQUENCE</scope>
    <source>
        <strain evidence="8">TMW 2.2559</strain>
    </source>
</reference>
<feature type="transmembrane region" description="Helical" evidence="7">
    <location>
        <begin position="319"/>
        <end position="343"/>
    </location>
</feature>
<dbReference type="PANTHER" id="PTHR43243:SF4">
    <property type="entry name" value="CATIONIC AMINO ACID TRANSPORTER 4"/>
    <property type="match status" value="1"/>
</dbReference>
<dbReference type="Pfam" id="PF13520">
    <property type="entry name" value="AA_permease_2"/>
    <property type="match status" value="1"/>
</dbReference>
<keyword evidence="5 7" id="KW-0472">Membrane</keyword>
<feature type="transmembrane region" description="Helical" evidence="7">
    <location>
        <begin position="430"/>
        <end position="451"/>
    </location>
</feature>
<evidence type="ECO:0000256" key="2">
    <source>
        <dbReference type="ARBA" id="ARBA00022448"/>
    </source>
</evidence>
<evidence type="ECO:0000313" key="9">
    <source>
        <dbReference type="Proteomes" id="UP001165633"/>
    </source>
</evidence>
<feature type="transmembrane region" description="Helical" evidence="7">
    <location>
        <begin position="374"/>
        <end position="393"/>
    </location>
</feature>
<dbReference type="Gene3D" id="1.20.1740.10">
    <property type="entry name" value="Amino acid/polyamine transporter I"/>
    <property type="match status" value="1"/>
</dbReference>
<evidence type="ECO:0000256" key="4">
    <source>
        <dbReference type="ARBA" id="ARBA00022989"/>
    </source>
</evidence>
<dbReference type="EMBL" id="JANIDV010000001">
    <property type="protein sequence ID" value="MCX5615403.1"/>
    <property type="molecule type" value="Genomic_DNA"/>
</dbReference>
<evidence type="ECO:0000256" key="7">
    <source>
        <dbReference type="SAM" id="Phobius"/>
    </source>
</evidence>
<dbReference type="PIRSF" id="PIRSF006060">
    <property type="entry name" value="AA_transporter"/>
    <property type="match status" value="1"/>
</dbReference>
<feature type="transmembrane region" description="Helical" evidence="7">
    <location>
        <begin position="63"/>
        <end position="86"/>
    </location>
</feature>
<feature type="transmembrane region" description="Helical" evidence="7">
    <location>
        <begin position="275"/>
        <end position="299"/>
    </location>
</feature>
<dbReference type="PANTHER" id="PTHR43243">
    <property type="entry name" value="INNER MEMBRANE TRANSPORTER YGJI-RELATED"/>
    <property type="match status" value="1"/>
</dbReference>
<keyword evidence="4 7" id="KW-1133">Transmembrane helix</keyword>
<gene>
    <name evidence="8" type="ORF">NQF87_00190</name>
</gene>
<feature type="transmembrane region" description="Helical" evidence="7">
    <location>
        <begin position="107"/>
        <end position="131"/>
    </location>
</feature>
<comment type="subcellular location">
    <subcellularLocation>
        <location evidence="1">Membrane</location>
        <topology evidence="1">Multi-pass membrane protein</topology>
    </subcellularLocation>
</comment>
<accession>A0ABT3WCT8</accession>
<dbReference type="InterPro" id="IPR002293">
    <property type="entry name" value="AA/rel_permease1"/>
</dbReference>
<dbReference type="RefSeq" id="WP_266126425.1">
    <property type="nucleotide sequence ID" value="NZ_JANIDV010000001.1"/>
</dbReference>
<feature type="transmembrane region" description="Helical" evidence="7">
    <location>
        <begin position="198"/>
        <end position="219"/>
    </location>
</feature>
<keyword evidence="9" id="KW-1185">Reference proteome</keyword>
<keyword evidence="2" id="KW-0813">Transport</keyword>
<proteinExistence type="predicted"/>
<evidence type="ECO:0000256" key="3">
    <source>
        <dbReference type="ARBA" id="ARBA00022692"/>
    </source>
</evidence>
<evidence type="ECO:0000313" key="8">
    <source>
        <dbReference type="EMBL" id="MCX5615403.1"/>
    </source>
</evidence>
<feature type="transmembrane region" description="Helical" evidence="7">
    <location>
        <begin position="457"/>
        <end position="475"/>
    </location>
</feature>
<evidence type="ECO:0000256" key="5">
    <source>
        <dbReference type="ARBA" id="ARBA00023136"/>
    </source>
</evidence>
<feature type="transmembrane region" description="Helical" evidence="7">
    <location>
        <begin position="399"/>
        <end position="418"/>
    </location>
</feature>
<name>A0ABT3WCT8_9PROT</name>
<sequence>MGSFSGAARGQGGTSSPSPQGRSPGLKKVMGPWKLTALGVGVTVGAGLFSLTGVAAGQHAGPAVLLSFIVAAIACGFAGLCYAELAGMMPLASGSAYSYASRIMGRGMGWVIGWDLILEYIVAAAAVASSWSGYVVSLLRGWGIVLDPRFLAPTMTPVTMPDGRHVLAWVNAPAMLILALVSIMLMRGMKESSTINSIIVGLKLSIVALVIIVCLPSVAGENFHPFIPQNTGHFGHFGFSGIMQAASMTFFAYIGFDIVSTAARDTANPQRDLPLGIMGSLLVSSVLYVAFAAVMVGVVNYHELANDPNPVATLMDRVHISFLAPLVKLGISVGYISVLYGLLLGQSRVAIAMSDDGLLPRFFARLNPRTHTPWATHILIGMAACVLAGILPIGVLGAMTSIGTLLAFVIVCIAVMLLRFRAPEMERCFTVPGGALFVPLAGALSCGAVMISMDGITWARLVIWLVIGGGIYLVYGRRHDRVNGS</sequence>
<feature type="compositionally biased region" description="Low complexity" evidence="6">
    <location>
        <begin position="14"/>
        <end position="24"/>
    </location>
</feature>
<feature type="transmembrane region" description="Helical" evidence="7">
    <location>
        <begin position="239"/>
        <end position="263"/>
    </location>
</feature>
<dbReference type="Proteomes" id="UP001165633">
    <property type="component" value="Unassembled WGS sequence"/>
</dbReference>
<keyword evidence="3 7" id="KW-0812">Transmembrane</keyword>
<evidence type="ECO:0000256" key="1">
    <source>
        <dbReference type="ARBA" id="ARBA00004141"/>
    </source>
</evidence>